<proteinExistence type="predicted"/>
<feature type="chain" id="PRO_5022048888" evidence="1">
    <location>
        <begin position="28"/>
        <end position="177"/>
    </location>
</feature>
<feature type="signal peptide" evidence="1">
    <location>
        <begin position="1"/>
        <end position="27"/>
    </location>
</feature>
<organism evidence="2 3">
    <name type="scientific">Sphingomonas suaedae</name>
    <dbReference type="NCBI Taxonomy" id="2599297"/>
    <lineage>
        <taxon>Bacteria</taxon>
        <taxon>Pseudomonadati</taxon>
        <taxon>Pseudomonadota</taxon>
        <taxon>Alphaproteobacteria</taxon>
        <taxon>Sphingomonadales</taxon>
        <taxon>Sphingomonadaceae</taxon>
        <taxon>Sphingomonas</taxon>
    </lineage>
</organism>
<evidence type="ECO:0000256" key="1">
    <source>
        <dbReference type="SAM" id="SignalP"/>
    </source>
</evidence>
<protein>
    <submittedName>
        <fullName evidence="2">Uncharacterized protein</fullName>
    </submittedName>
</protein>
<dbReference type="AlphaFoldDB" id="A0A518RHQ6"/>
<evidence type="ECO:0000313" key="2">
    <source>
        <dbReference type="EMBL" id="QDX26980.1"/>
    </source>
</evidence>
<dbReference type="OrthoDB" id="7590850at2"/>
<keyword evidence="3" id="KW-1185">Reference proteome</keyword>
<evidence type="ECO:0000313" key="3">
    <source>
        <dbReference type="Proteomes" id="UP000318055"/>
    </source>
</evidence>
<accession>A0A518RHQ6</accession>
<name>A0A518RHQ6_9SPHN</name>
<reference evidence="2 3" key="1">
    <citation type="submission" date="2019-07" db="EMBL/GenBank/DDBJ databases">
        <title>Sphingomonas alkalisoli sp. nov., isolated from rhizosphere soil of Suaedae salsa.</title>
        <authorList>
            <person name="Zhang H."/>
            <person name="Xu L."/>
            <person name="Zhang J.-X."/>
            <person name="Sun J.-Q."/>
        </authorList>
    </citation>
    <scope>NUCLEOTIDE SEQUENCE [LARGE SCALE GENOMIC DNA]</scope>
    <source>
        <strain evidence="2 3">XS-10</strain>
    </source>
</reference>
<dbReference type="EMBL" id="CP042239">
    <property type="protein sequence ID" value="QDX26980.1"/>
    <property type="molecule type" value="Genomic_DNA"/>
</dbReference>
<dbReference type="KEGG" id="ssua:FPZ54_13860"/>
<gene>
    <name evidence="2" type="ORF">FPZ54_13860</name>
</gene>
<dbReference type="RefSeq" id="WP_145848120.1">
    <property type="nucleotide sequence ID" value="NZ_CP042239.1"/>
</dbReference>
<dbReference type="Proteomes" id="UP000318055">
    <property type="component" value="Chromosome"/>
</dbReference>
<keyword evidence="1" id="KW-0732">Signal</keyword>
<sequence>MRQLKQARPLVSLFLCALALGHGTASAQQGKPASPKEVSIEADLDLDGRPDRITAYLRPAQRMYWVHIKLSTGREFRPLSGYIDPRRARISLSYRGGQRGDIRCAEWRPTKFGASCGAGGTDAGPYRLIAFDTGPQMFLIYYTETNRHLDGSPPDHELAYFKVMSAIEGNMIEFAGN</sequence>